<accession>A0AAP5M9S8</accession>
<organism evidence="1 2">
    <name type="scientific">Aetokthonos hydrillicola Thurmond2011</name>
    <dbReference type="NCBI Taxonomy" id="2712845"/>
    <lineage>
        <taxon>Bacteria</taxon>
        <taxon>Bacillati</taxon>
        <taxon>Cyanobacteriota</taxon>
        <taxon>Cyanophyceae</taxon>
        <taxon>Nostocales</taxon>
        <taxon>Hapalosiphonaceae</taxon>
        <taxon>Aetokthonos</taxon>
    </lineage>
</organism>
<comment type="caution">
    <text evidence="1">The sequence shown here is derived from an EMBL/GenBank/DDBJ whole genome shotgun (WGS) entry which is preliminary data.</text>
</comment>
<protein>
    <submittedName>
        <fullName evidence="1">Uncharacterized protein</fullName>
    </submittedName>
</protein>
<gene>
    <name evidence="1" type="ORF">G7B40_023610</name>
</gene>
<dbReference type="RefSeq" id="WP_208338441.1">
    <property type="nucleotide sequence ID" value="NZ_CAWQFN010000089.1"/>
</dbReference>
<keyword evidence="2" id="KW-1185">Reference proteome</keyword>
<sequence>MDKSRYWKLVRINGAGYSQIVEIGAAKEFFALEFSEFSSSDSVSGEDIEQQLLRWVTDTSNPQRRIIAQRCLLCFISWQIEQVCLQLENQFGNVHGFSCRELLPYVLDDDGSIEPTTSYNCLSREILQSFAPEQSNLTTWTSIKVRQHPALSKFLLQCGLYIISDWAILNDTQPKQLKRILGEFHCLTATEIDLAQRLLESYHTIYRADRLQKRAKGIRGQCAAPTIEQLQKISEGLEGKAHQKLKSEAVMRQLQNLADRLRQYRIHIRGGRLPTVFREDRYLDIPYSDSADIWENKQEQAEFLQSYRSQLKACLDQALGMVTQSRVRQLQRKDEEKAKMFLTALYLFHCEKVSMTEIAKRLGLRAQDAVTRLLKLKEFRADVRQQLLVMLRSRVLELAKNYSTLENLTTLEQEITLVLDEQISSLISEVETEAQSAKNKSSISCFSERLCQQLKKNSDGVGEPTAESAGLKCTNAC</sequence>
<reference evidence="2" key="1">
    <citation type="journal article" date="2021" name="Science">
        <title>Hunting the eagle killer: A cyanobacterial neurotoxin causes vacuolar myelinopathy.</title>
        <authorList>
            <person name="Breinlinger S."/>
            <person name="Phillips T.J."/>
            <person name="Haram B.N."/>
            <person name="Mares J."/>
            <person name="Martinez Yerena J.A."/>
            <person name="Hrouzek P."/>
            <person name="Sobotka R."/>
            <person name="Henderson W.M."/>
            <person name="Schmieder P."/>
            <person name="Williams S.M."/>
            <person name="Lauderdale J.D."/>
            <person name="Wilde H.D."/>
            <person name="Gerrin W."/>
            <person name="Kust A."/>
            <person name="Washington J.W."/>
            <person name="Wagner C."/>
            <person name="Geier B."/>
            <person name="Liebeke M."/>
            <person name="Enke H."/>
            <person name="Niedermeyer T.H.J."/>
            <person name="Wilde S.B."/>
        </authorList>
    </citation>
    <scope>NUCLEOTIDE SEQUENCE [LARGE SCALE GENOMIC DNA]</scope>
    <source>
        <strain evidence="2">Thurmond2011</strain>
    </source>
</reference>
<dbReference type="EMBL" id="JAALHA020000013">
    <property type="protein sequence ID" value="MDR9897530.1"/>
    <property type="molecule type" value="Genomic_DNA"/>
</dbReference>
<name>A0AAP5M9S8_9CYAN</name>
<evidence type="ECO:0000313" key="2">
    <source>
        <dbReference type="Proteomes" id="UP000667802"/>
    </source>
</evidence>
<proteinExistence type="predicted"/>
<dbReference type="Proteomes" id="UP000667802">
    <property type="component" value="Unassembled WGS sequence"/>
</dbReference>
<dbReference type="AlphaFoldDB" id="A0AAP5M9S8"/>
<evidence type="ECO:0000313" key="1">
    <source>
        <dbReference type="EMBL" id="MDR9897530.1"/>
    </source>
</evidence>